<reference evidence="4" key="1">
    <citation type="submission" date="2018-07" db="EMBL/GenBank/DDBJ databases">
        <authorList>
            <consortium name="Genoscope - CEA"/>
            <person name="William W."/>
        </authorList>
    </citation>
    <scope>NUCLEOTIDE SEQUENCE</scope>
    <source>
        <strain evidence="4">IK1</strain>
    </source>
</reference>
<dbReference type="InterPro" id="IPR036318">
    <property type="entry name" value="FAD-bd_PCMH-like_sf"/>
</dbReference>
<dbReference type="Gene3D" id="3.30.43.10">
    <property type="entry name" value="Uridine Diphospho-n-acetylenolpyruvylglucosamine Reductase, domain 2"/>
    <property type="match status" value="1"/>
</dbReference>
<dbReference type="EMBL" id="UPXX01000027">
    <property type="protein sequence ID" value="VBB44213.1"/>
    <property type="molecule type" value="Genomic_DNA"/>
</dbReference>
<comment type="similarity">
    <text evidence="1">Belongs to the FAD-binding oxidoreductase/transferase type 4 family.</text>
</comment>
<dbReference type="GO" id="GO:1903457">
    <property type="term" value="P:lactate catabolic process"/>
    <property type="evidence" value="ECO:0007669"/>
    <property type="project" value="TreeGrafter"/>
</dbReference>
<sequence length="533" mass="58765">MALTDIEYMALEDCVGPENITREPAILDTYNQCWGHKAVFDQKFSTRPAAVVLPGSAEECQAVIKVCNRYHIRFKPFSSGFEIISLALENEKSILLDLKRMDRIIEIDVKNMHAVVEPYVNIYRLQREAINYGLTVGSIGAGPSAGVIAGSCCHFGAGTTMVSTGGLGRNVLGVEWILPTGEIFLTGSAETGAGWFSADGPGPSMRGILRGRSGANGGHGIISKVSVKLYPWHGSPDLKFEAAPGLPPSAKCLTQVPEMYKTFVILFQSQDQMFEALSRIGRAELASALMGALMFPYGEGNDEQWLAIQEMREAGMNFTEVASKGVALVIGAETKRGLEYREKCLLKIAEEMGGYPLPLPPSEQARFFSAATWHFGFVTAAFRRTGDFFVSPTGDGSPDMMLNLRKEAERLLQPYMDKGLLQQLGTAEMFLIPSEHSSVGFHEENVSFYDPWDDDSLQALREVAQASEDPNGDFRRFGVPHLGGGLQVEFKSHVHQNWGPIYDHYDVWLRKIRDMLDPNDVGDWSGYIPAIFP</sequence>
<dbReference type="GO" id="GO:0071949">
    <property type="term" value="F:FAD binding"/>
    <property type="evidence" value="ECO:0007669"/>
    <property type="project" value="InterPro"/>
</dbReference>
<organism evidence="4">
    <name type="scientific">Uncultured Desulfatiglans sp</name>
    <dbReference type="NCBI Taxonomy" id="1748965"/>
    <lineage>
        <taxon>Bacteria</taxon>
        <taxon>Pseudomonadati</taxon>
        <taxon>Thermodesulfobacteriota</taxon>
        <taxon>Desulfobacteria</taxon>
        <taxon>Desulfatiglandales</taxon>
        <taxon>Desulfatiglandaceae</taxon>
        <taxon>Desulfatiglans</taxon>
        <taxon>environmental samples</taxon>
    </lineage>
</organism>
<dbReference type="GO" id="GO:0004458">
    <property type="term" value="F:D-lactate dehydrogenase (cytochrome) activity"/>
    <property type="evidence" value="ECO:0007669"/>
    <property type="project" value="TreeGrafter"/>
</dbReference>
<feature type="domain" description="FAD-binding PCMH-type" evidence="3">
    <location>
        <begin position="44"/>
        <end position="232"/>
    </location>
</feature>
<dbReference type="InterPro" id="IPR006094">
    <property type="entry name" value="Oxid_FAD_bind_N"/>
</dbReference>
<dbReference type="InterPro" id="IPR016167">
    <property type="entry name" value="FAD-bd_PCMH_sub1"/>
</dbReference>
<protein>
    <submittedName>
        <fullName evidence="4">Putative FAD/FMN-containing dehydrogenase</fullName>
    </submittedName>
</protein>
<dbReference type="Pfam" id="PF01565">
    <property type="entry name" value="FAD_binding_4"/>
    <property type="match status" value="1"/>
</dbReference>
<accession>A0A653A880</accession>
<dbReference type="PANTHER" id="PTHR11748:SF111">
    <property type="entry name" value="D-LACTATE DEHYDROGENASE, MITOCHONDRIAL-RELATED"/>
    <property type="match status" value="1"/>
</dbReference>
<dbReference type="GO" id="GO:0008720">
    <property type="term" value="F:D-lactate dehydrogenase (NAD+) activity"/>
    <property type="evidence" value="ECO:0007669"/>
    <property type="project" value="TreeGrafter"/>
</dbReference>
<name>A0A653A880_UNCDX</name>
<keyword evidence="2" id="KW-0274">FAD</keyword>
<dbReference type="InterPro" id="IPR016169">
    <property type="entry name" value="FAD-bd_PCMH_sub2"/>
</dbReference>
<dbReference type="PROSITE" id="PS51387">
    <property type="entry name" value="FAD_PCMH"/>
    <property type="match status" value="1"/>
</dbReference>
<evidence type="ECO:0000256" key="1">
    <source>
        <dbReference type="ARBA" id="ARBA00008000"/>
    </source>
</evidence>
<keyword evidence="2" id="KW-0285">Flavoprotein</keyword>
<evidence type="ECO:0000259" key="3">
    <source>
        <dbReference type="PROSITE" id="PS51387"/>
    </source>
</evidence>
<dbReference type="Gene3D" id="3.30.465.10">
    <property type="match status" value="1"/>
</dbReference>
<dbReference type="AlphaFoldDB" id="A0A653A880"/>
<gene>
    <name evidence="4" type="ORF">TRIP_B330378</name>
</gene>
<dbReference type="SUPFAM" id="SSF56176">
    <property type="entry name" value="FAD-binding/transporter-associated domain-like"/>
    <property type="match status" value="1"/>
</dbReference>
<dbReference type="PANTHER" id="PTHR11748">
    <property type="entry name" value="D-LACTATE DEHYDROGENASE"/>
    <property type="match status" value="1"/>
</dbReference>
<evidence type="ECO:0000313" key="4">
    <source>
        <dbReference type="EMBL" id="VBB44213.1"/>
    </source>
</evidence>
<evidence type="ECO:0000256" key="2">
    <source>
        <dbReference type="ARBA" id="ARBA00022827"/>
    </source>
</evidence>
<proteinExistence type="inferred from homology"/>
<dbReference type="InterPro" id="IPR016166">
    <property type="entry name" value="FAD-bd_PCMH"/>
</dbReference>